<dbReference type="Pfam" id="PF05402">
    <property type="entry name" value="PqqD"/>
    <property type="match status" value="1"/>
</dbReference>
<dbReference type="InterPro" id="IPR041881">
    <property type="entry name" value="PqqD_sf"/>
</dbReference>
<dbReference type="EMBL" id="CP050063">
    <property type="protein sequence ID" value="QIP13925.1"/>
    <property type="molecule type" value="Genomic_DNA"/>
</dbReference>
<keyword evidence="2" id="KW-1185">Reference proteome</keyword>
<accession>A0A6G9ANR6</accession>
<sequence length="88" mass="10250">MKRFIRNHETISGQIDDELVMMDIEKGSYFSLNTVATRIWELLEGPLTIEDLCDLLLKEYDVDESECRTDVEDHLTKMQELGLIKSID</sequence>
<evidence type="ECO:0000313" key="1">
    <source>
        <dbReference type="EMBL" id="QIP13925.1"/>
    </source>
</evidence>
<dbReference type="RefSeq" id="WP_167209479.1">
    <property type="nucleotide sequence ID" value="NZ_CP050063.1"/>
</dbReference>
<proteinExistence type="predicted"/>
<dbReference type="Proteomes" id="UP000501802">
    <property type="component" value="Chromosome"/>
</dbReference>
<organism evidence="1 2">
    <name type="scientific">Spirosoma aureum</name>
    <dbReference type="NCBI Taxonomy" id="2692134"/>
    <lineage>
        <taxon>Bacteria</taxon>
        <taxon>Pseudomonadati</taxon>
        <taxon>Bacteroidota</taxon>
        <taxon>Cytophagia</taxon>
        <taxon>Cytophagales</taxon>
        <taxon>Cytophagaceae</taxon>
        <taxon>Spirosoma</taxon>
    </lineage>
</organism>
<dbReference type="KEGG" id="spib:G8759_15550"/>
<dbReference type="Gene3D" id="1.10.10.1150">
    <property type="entry name" value="Coenzyme PQQ synthesis protein D (PqqD)"/>
    <property type="match status" value="1"/>
</dbReference>
<dbReference type="AlphaFoldDB" id="A0A6G9ANR6"/>
<protein>
    <submittedName>
        <fullName evidence="1">PqqD family protein</fullName>
    </submittedName>
</protein>
<dbReference type="InterPro" id="IPR008792">
    <property type="entry name" value="PQQD"/>
</dbReference>
<gene>
    <name evidence="1" type="ORF">G8759_15550</name>
</gene>
<evidence type="ECO:0000313" key="2">
    <source>
        <dbReference type="Proteomes" id="UP000501802"/>
    </source>
</evidence>
<reference evidence="1 2" key="1">
    <citation type="submission" date="2020-03" db="EMBL/GenBank/DDBJ databases">
        <authorList>
            <person name="Kim M.K."/>
        </authorList>
    </citation>
    <scope>NUCLEOTIDE SEQUENCE [LARGE SCALE GENOMIC DNA]</scope>
    <source>
        <strain evidence="1 2">BT328</strain>
    </source>
</reference>
<name>A0A6G9ANR6_9BACT</name>